<evidence type="ECO:0000256" key="1">
    <source>
        <dbReference type="ARBA" id="ARBA00022729"/>
    </source>
</evidence>
<dbReference type="Pfam" id="PF13540">
    <property type="entry name" value="RCC1_2"/>
    <property type="match status" value="3"/>
</dbReference>
<reference evidence="6" key="1">
    <citation type="submission" date="2021-01" db="EMBL/GenBank/DDBJ databases">
        <authorList>
            <person name="Corre E."/>
            <person name="Pelletier E."/>
            <person name="Niang G."/>
            <person name="Scheremetjew M."/>
            <person name="Finn R."/>
            <person name="Kale V."/>
            <person name="Holt S."/>
            <person name="Cochrane G."/>
            <person name="Meng A."/>
            <person name="Brown T."/>
            <person name="Cohen L."/>
        </authorList>
    </citation>
    <scope>NUCLEOTIDE SEQUENCE</scope>
    <source>
        <strain evidence="6">CCMP325</strain>
    </source>
</reference>
<dbReference type="InterPro" id="IPR000800">
    <property type="entry name" value="Notch_dom"/>
</dbReference>
<dbReference type="GO" id="GO:0006508">
    <property type="term" value="P:proteolysis"/>
    <property type="evidence" value="ECO:0007669"/>
    <property type="project" value="TreeGrafter"/>
</dbReference>
<dbReference type="Pfam" id="PF07699">
    <property type="entry name" value="Ephrin_rec_like"/>
    <property type="match status" value="1"/>
</dbReference>
<keyword evidence="3" id="KW-1015">Disulfide bond</keyword>
<feature type="domain" description="LNR" evidence="5">
    <location>
        <begin position="1228"/>
        <end position="1269"/>
    </location>
</feature>
<dbReference type="Pfam" id="PF13948">
    <property type="entry name" value="DUF4215"/>
    <property type="match status" value="10"/>
</dbReference>
<dbReference type="SUPFAM" id="SSF50985">
    <property type="entry name" value="RCC1/BLIP-II"/>
    <property type="match status" value="1"/>
</dbReference>
<dbReference type="GO" id="GO:0005615">
    <property type="term" value="C:extracellular space"/>
    <property type="evidence" value="ECO:0007669"/>
    <property type="project" value="TreeGrafter"/>
</dbReference>
<sequence length="2264" mass="243466">MSTSEDCSSLVSNNISQCLLDTCLTNSTNLPSSTSSSSSTSSNTCYHPCMCQKCLSIASWSLQQEILANPMLRIDVIDQPFEGYNLMTFSSNFRVAVRNCLLQFCLNVSNVQVVAKAFQEDGTAITIGNHMDQISATTGEDGTATFDHVMVRISLCTITKVFFTFTIGGSDIQARSRLITILQQQNFPPNFINPTPVLCTDADSIPAFYLKVGSTFILTVSLEDKNTFPLNKLHLDINFTSDAHPPEVYITENMFSLNLDNPLILKELRVCDNSFAISSVPSLYHTNIVNRSLVWNSVSWFPKFLVSYRGYELATNSSLQSHEILHQTCTRTVEINVCDRPQFVEPSPLVSNERFLVLADALFDFTLAVTDRNHEDDVDIFLTSANSDYLTEVGPLLHELQQAVSGREVYNRHVARRRFRWRVPADGVERDFCFRARDNQSTCDEGGVGLWSENSVCLRCTTDKASLYSVCTSYIVTDQLDERVPLRVCGDSKMSGGETCDDGNSVGGDGCSSLCTVEAGFTANSDGHPRYICGDGMRVFGETCDDGNTVGGDGCNATCQEEFGYQCVNTFFSVCSTICGDNEIVGNETCETRDGCSSVCTIESGWYCPPACNETNPETARTYCRAGCELITVCGDRMVRGPEECDDGNTRSGDGCSSNCTREEHFVCSADLTTCSSICGDGIKTMMDECDDGNRLNGDGCSGECTIEVHFTCVERDRKSVCNETCGDGILLADQGHISPLDNLNQCDDGNRLDHDGCSSTCRVERDLGYKCESNPLAAGDSLSPRSVCSANCGDGIRTLQEECDDNNTRNMDGCDSVCKQEVGFTCTQGGLGSRANMTITPGSCLDVIAAGDRCCFSSSFHDFTCLQDGDVCLNRTTICLSGDCKLTAGNSERICNLIYADVLSPAEAFLQSANISMVDLAAGDQCKSVCGDGVRSSAEQCDDNNTISGDGCSDVCTVEVGWICIQADGGYKDECSPLCGDGVRVLGYEECDDGMWSDPVGDGCTSDCKLEPGFRCLCDDQDRLIGGRCEPVCGDGVRVQQEACDDGNTRDGDGCSSSCSVESGWVCSDNPQVADISTSLCYGICADGKRVAAEQCDDGNTKSGDGCDQFCGLESGYVCADNGLCSTNCGDGIIAGKEACDDMNNVDGDGCSAFCLIEAGFQCIPADCYATATGSACRVQEQGKGSYCEVCPPIRFTGAQCSNPPCNPVGLTQTCADWRFKQDGTWEQDKALSSSFITVPCRPDWYADGYCDAVNNNAECGFDSGDCCSSTCSCGVTTVCYQGDNGGCGKFRGRLGDFHCLDPSTPAVTLPTIVLRGKRSPSSTLMEFLSYVEVIFETSDPDIVIFYSLDGTTPAFETYSSLEVTGQTYTGPFNITQNVQVVATAYKWGSVLNQTQQSLYVQSVPPVITPLFTSQLFFASPLLVTISSSSPDAQIMYRVELSGQSATLTSQPFLVYQGPIRLVQSGNVTAYVTIPGSNPSQVVQASYNLQVSPPALTPAEGLYINAVSISLQSLTPDAQTYYTLCKVEEFPAPRSLAISKCVGGLTEGSACGGSSDNTTCGANATCVVTYQNVRECYPNEWPSRATLFTSNIILNSSIGWGTRTFLTAYSKYGTLADSNATVAFYRLQTESPALVTVPANSTFPNGAFTSPVQFNFSVSFDAIKVFYTLDGSNPYERGVLLPNGELVTVTQSVNVSWCAIAPNLENSTVSHRQIVIQEVYPALQVECNILAMGCTTDKALLDVTTGFQYPTVFSPGECPPNPNFLISSSSTSSAVYYRISSGAQGWPLISYSTGSTSAPIYSSSSWILYTGQSFSLSNNSTVEMFTARPGVSNSFIVSYPLFIRSRCPAGYISSDQYNPCTPCPQDTYQFCKGLVFSCRWDCECPQCSPGKGTVGDGVPTDKECYDFCPKGSYSKTGLSATGDSCVLCGYGEYQDKTRTTSCLACPSGTNTSYRGSTSISDCWGSFGLSTGGFHTCGITSAGWAECWGFEEFGQTSVIHDLLTIREFGVPLQVTQNITWNHIAAGSFFTCGIASNFSAFCWGQDYAGQTRVPTALGPESNATMRWTAISSSAGYHHSCGIVNELVLCWGDNSYNQSSPPAGRAWKQVSAGQFHSCGVTVDGEPLCWGDDLYGQSTIPPQAATASWRMISAGHYHSCGILSTGQALCWGSAIYGATAVPKDVSSWSNLAVGRFHTCGVSSSGALRCWGSNQDGALSFPQDVPSWRGVVSGLFHSCGIAVDYRAHCWGRSVYGMTNPPDYTWRST</sequence>
<dbReference type="InterPro" id="IPR009091">
    <property type="entry name" value="RCC1/BLIP-II"/>
</dbReference>
<keyword evidence="1" id="KW-0732">Signal</keyword>
<dbReference type="GO" id="GO:0007166">
    <property type="term" value="P:cell surface receptor signaling pathway"/>
    <property type="evidence" value="ECO:0007669"/>
    <property type="project" value="TreeGrafter"/>
</dbReference>
<dbReference type="InterPro" id="IPR043543">
    <property type="entry name" value="PAPPA/PAPPA2"/>
</dbReference>
<evidence type="ECO:0000256" key="3">
    <source>
        <dbReference type="ARBA" id="ARBA00023157"/>
    </source>
</evidence>
<dbReference type="PANTHER" id="PTHR46130">
    <property type="entry name" value="LAMGL DOMAIN-CONTAINING PROTEIN"/>
    <property type="match status" value="1"/>
</dbReference>
<dbReference type="InterPro" id="IPR059177">
    <property type="entry name" value="GH29D-like_dom"/>
</dbReference>
<evidence type="ECO:0000256" key="4">
    <source>
        <dbReference type="ARBA" id="ARBA00023180"/>
    </source>
</evidence>
<gene>
    <name evidence="6" type="ORF">HPHI1048_LOCUS18863</name>
</gene>
<evidence type="ECO:0000256" key="2">
    <source>
        <dbReference type="ARBA" id="ARBA00022737"/>
    </source>
</evidence>
<dbReference type="NCBIfam" id="TIGR02232">
    <property type="entry name" value="myxo_disulf_rpt"/>
    <property type="match status" value="12"/>
</dbReference>
<dbReference type="GO" id="GO:0004222">
    <property type="term" value="F:metalloendopeptidase activity"/>
    <property type="evidence" value="ECO:0007669"/>
    <property type="project" value="TreeGrafter"/>
</dbReference>
<dbReference type="Gene3D" id="2.130.10.30">
    <property type="entry name" value="Regulator of chromosome condensation 1/beta-lactamase-inhibitor protein II"/>
    <property type="match status" value="2"/>
</dbReference>
<dbReference type="InterPro" id="IPR011641">
    <property type="entry name" value="Tyr-kin_ephrin_A/B_rcpt-like"/>
</dbReference>
<keyword evidence="4" id="KW-0325">Glycoprotein</keyword>
<organism evidence="6">
    <name type="scientific">Hanusia phi</name>
    <dbReference type="NCBI Taxonomy" id="3032"/>
    <lineage>
        <taxon>Eukaryota</taxon>
        <taxon>Cryptophyceae</taxon>
        <taxon>Pyrenomonadales</taxon>
        <taxon>Geminigeraceae</taxon>
        <taxon>Hanusia</taxon>
    </lineage>
</organism>
<evidence type="ECO:0000313" key="6">
    <source>
        <dbReference type="EMBL" id="CAD8499577.1"/>
    </source>
</evidence>
<proteinExistence type="predicted"/>
<evidence type="ECO:0000259" key="5">
    <source>
        <dbReference type="SMART" id="SM00004"/>
    </source>
</evidence>
<dbReference type="PANTHER" id="PTHR46130:SF3">
    <property type="entry name" value="CHROMOSOME UNDETERMINED SCAFFOLD_33, WHOLE GENOME SHOTGUN SEQUENCE"/>
    <property type="match status" value="1"/>
</dbReference>
<keyword evidence="2" id="KW-0677">Repeat</keyword>
<dbReference type="SMART" id="SM01411">
    <property type="entry name" value="Ephrin_rec_like"/>
    <property type="match status" value="2"/>
</dbReference>
<protein>
    <recommendedName>
        <fullName evidence="5">LNR domain-containing protein</fullName>
    </recommendedName>
</protein>
<dbReference type="EMBL" id="HBEO01027859">
    <property type="protein sequence ID" value="CAD8499577.1"/>
    <property type="molecule type" value="Transcribed_RNA"/>
</dbReference>
<dbReference type="Pfam" id="PF13290">
    <property type="entry name" value="CHB_HEX_C_1"/>
    <property type="match status" value="1"/>
</dbReference>
<dbReference type="InterPro" id="IPR011936">
    <property type="entry name" value="Myxo_disulph_rpt"/>
</dbReference>
<dbReference type="SMART" id="SM00004">
    <property type="entry name" value="NL"/>
    <property type="match status" value="1"/>
</dbReference>
<name>A0A7S0F111_9CRYP</name>
<accession>A0A7S0F111</accession>